<evidence type="ECO:0000313" key="3">
    <source>
        <dbReference type="Proteomes" id="UP000190669"/>
    </source>
</evidence>
<keyword evidence="3" id="KW-1185">Reference proteome</keyword>
<protein>
    <submittedName>
        <fullName evidence="2">HTH-type transcriptional repressor NsrR</fullName>
    </submittedName>
    <submittedName>
        <fullName evidence="1">Transcriptional regulator, BadM/Rrf2 family</fullName>
    </submittedName>
</protein>
<dbReference type="NCBIfam" id="TIGR00738">
    <property type="entry name" value="rrf2_super"/>
    <property type="match status" value="1"/>
</dbReference>
<dbReference type="Proteomes" id="UP000251937">
    <property type="component" value="Unassembled WGS sequence"/>
</dbReference>
<reference evidence="2 4" key="2">
    <citation type="submission" date="2018-06" db="EMBL/GenBank/DDBJ databases">
        <authorList>
            <consortium name="Pathogen Informatics"/>
            <person name="Doyle S."/>
        </authorList>
    </citation>
    <scope>NUCLEOTIDE SEQUENCE [LARGE SCALE GENOMIC DNA]</scope>
    <source>
        <strain evidence="2 4">NCTC11212</strain>
    </source>
</reference>
<sequence>MGFFSKTCEYAIRAVLYIASQSHEGKRVGIKEIAENINSPEYFLGKILQRLSRAGIILSVKGPNGGFYLDANGLNRPIADIVITLEGDEIFTGCGMGLSYCSESNPCPLHNEFKKIRNQITYMLHKSTIGAFNKQLLDGTLTLNK</sequence>
<dbReference type="InterPro" id="IPR036388">
    <property type="entry name" value="WH-like_DNA-bd_sf"/>
</dbReference>
<dbReference type="Proteomes" id="UP000190669">
    <property type="component" value="Unassembled WGS sequence"/>
</dbReference>
<dbReference type="RefSeq" id="WP_079466007.1">
    <property type="nucleotide sequence ID" value="NZ_CP033934.1"/>
</dbReference>
<reference evidence="1 3" key="1">
    <citation type="submission" date="2017-02" db="EMBL/GenBank/DDBJ databases">
        <authorList>
            <person name="Varghese N."/>
            <person name="Submissions S."/>
        </authorList>
    </citation>
    <scope>NUCLEOTIDE SEQUENCE [LARGE SCALE GENOMIC DNA]</scope>
    <source>
        <strain evidence="1 3">DSM 16775</strain>
    </source>
</reference>
<dbReference type="SUPFAM" id="SSF46785">
    <property type="entry name" value="Winged helix' DNA-binding domain"/>
    <property type="match status" value="1"/>
</dbReference>
<dbReference type="GO" id="GO:0005829">
    <property type="term" value="C:cytosol"/>
    <property type="evidence" value="ECO:0007669"/>
    <property type="project" value="TreeGrafter"/>
</dbReference>
<dbReference type="Gene3D" id="1.10.10.10">
    <property type="entry name" value="Winged helix-like DNA-binding domain superfamily/Winged helix DNA-binding domain"/>
    <property type="match status" value="1"/>
</dbReference>
<proteinExistence type="predicted"/>
<dbReference type="AlphaFoldDB" id="A0AAX2ILJ1"/>
<dbReference type="PANTHER" id="PTHR33221">
    <property type="entry name" value="WINGED HELIX-TURN-HELIX TRANSCRIPTIONAL REGULATOR, RRF2 FAMILY"/>
    <property type="match status" value="1"/>
</dbReference>
<dbReference type="InterPro" id="IPR036390">
    <property type="entry name" value="WH_DNA-bd_sf"/>
</dbReference>
<evidence type="ECO:0000313" key="1">
    <source>
        <dbReference type="EMBL" id="SKB91958.1"/>
    </source>
</evidence>
<evidence type="ECO:0000313" key="2">
    <source>
        <dbReference type="EMBL" id="SQA90055.1"/>
    </source>
</evidence>
<dbReference type="PROSITE" id="PS01332">
    <property type="entry name" value="HTH_RRF2_1"/>
    <property type="match status" value="1"/>
</dbReference>
<dbReference type="KEGG" id="cbp:EB354_10765"/>
<dbReference type="EMBL" id="FUZE01000014">
    <property type="protein sequence ID" value="SKB91958.1"/>
    <property type="molecule type" value="Genomic_DNA"/>
</dbReference>
<dbReference type="EMBL" id="UAVR01000011">
    <property type="protein sequence ID" value="SQA90055.1"/>
    <property type="molecule type" value="Genomic_DNA"/>
</dbReference>
<dbReference type="GO" id="GO:0003700">
    <property type="term" value="F:DNA-binding transcription factor activity"/>
    <property type="evidence" value="ECO:0007669"/>
    <property type="project" value="TreeGrafter"/>
</dbReference>
<evidence type="ECO:0000313" key="4">
    <source>
        <dbReference type="Proteomes" id="UP000251937"/>
    </source>
</evidence>
<organism evidence="2 4">
    <name type="scientific">Chryseobacterium balustinum</name>
    <dbReference type="NCBI Taxonomy" id="246"/>
    <lineage>
        <taxon>Bacteria</taxon>
        <taxon>Pseudomonadati</taxon>
        <taxon>Bacteroidota</taxon>
        <taxon>Flavobacteriia</taxon>
        <taxon>Flavobacteriales</taxon>
        <taxon>Weeksellaceae</taxon>
        <taxon>Chryseobacterium group</taxon>
        <taxon>Chryseobacterium</taxon>
    </lineage>
</organism>
<dbReference type="PROSITE" id="PS51197">
    <property type="entry name" value="HTH_RRF2_2"/>
    <property type="match status" value="1"/>
</dbReference>
<accession>A0AAX2ILJ1</accession>
<comment type="caution">
    <text evidence="2">The sequence shown here is derived from an EMBL/GenBank/DDBJ whole genome shotgun (WGS) entry which is preliminary data.</text>
</comment>
<gene>
    <name evidence="2" type="primary">nsrR_2</name>
    <name evidence="2" type="ORF">NCTC11212_02267</name>
    <name evidence="1" type="ORF">SAMN05421800_11451</name>
</gene>
<dbReference type="PANTHER" id="PTHR33221:SF15">
    <property type="entry name" value="HTH-TYPE TRANSCRIPTIONAL REGULATOR YWGB-RELATED"/>
    <property type="match status" value="1"/>
</dbReference>
<dbReference type="Pfam" id="PF02082">
    <property type="entry name" value="Rrf2"/>
    <property type="match status" value="1"/>
</dbReference>
<dbReference type="InterPro" id="IPR030489">
    <property type="entry name" value="TR_Rrf2-type_CS"/>
</dbReference>
<name>A0AAX2ILJ1_9FLAO</name>
<dbReference type="InterPro" id="IPR000944">
    <property type="entry name" value="Tscrpt_reg_Rrf2"/>
</dbReference>